<name>A0A8S5RQP3_9CAUD</name>
<dbReference type="EMBL" id="BK033130">
    <property type="protein sequence ID" value="DAE46962.1"/>
    <property type="molecule type" value="Genomic_DNA"/>
</dbReference>
<reference evidence="1" key="1">
    <citation type="journal article" date="2021" name="Proc. Natl. Acad. Sci. U.S.A.">
        <title>A Catalog of Tens of Thousands of Viruses from Human Metagenomes Reveals Hidden Associations with Chronic Diseases.</title>
        <authorList>
            <person name="Tisza M.J."/>
            <person name="Buck C.B."/>
        </authorList>
    </citation>
    <scope>NUCLEOTIDE SEQUENCE</scope>
    <source>
        <strain evidence="1">CtuoI59</strain>
    </source>
</reference>
<evidence type="ECO:0000313" key="1">
    <source>
        <dbReference type="EMBL" id="DAE46962.1"/>
    </source>
</evidence>
<sequence length="29" mass="2988">MMQGLGVAVFFCGIGRRKTAPGGRVAPPL</sequence>
<proteinExistence type="predicted"/>
<protein>
    <submittedName>
        <fullName evidence="1">Uncharacterized protein</fullName>
    </submittedName>
</protein>
<organism evidence="1">
    <name type="scientific">Ackermannviridae sp</name>
    <dbReference type="NCBI Taxonomy" id="2831612"/>
    <lineage>
        <taxon>Viruses</taxon>
        <taxon>Duplodnaviria</taxon>
        <taxon>Heunggongvirae</taxon>
        <taxon>Uroviricota</taxon>
        <taxon>Caudoviricetes</taxon>
        <taxon>Pantevenvirales</taxon>
        <taxon>Ackermannviridae</taxon>
    </lineage>
</organism>
<accession>A0A8S5RQP3</accession>